<dbReference type="InterPro" id="IPR046817">
    <property type="entry name" value="MmeI_N"/>
</dbReference>
<comment type="catalytic activity">
    <reaction evidence="4">
        <text>a 2'-deoxyadenosine in DNA + S-adenosyl-L-methionine = an N(6)-methyl-2'-deoxyadenosine in DNA + S-adenosyl-L-homocysteine + H(+)</text>
        <dbReference type="Rhea" id="RHEA:15197"/>
        <dbReference type="Rhea" id="RHEA-COMP:12418"/>
        <dbReference type="Rhea" id="RHEA-COMP:12419"/>
        <dbReference type="ChEBI" id="CHEBI:15378"/>
        <dbReference type="ChEBI" id="CHEBI:57856"/>
        <dbReference type="ChEBI" id="CHEBI:59789"/>
        <dbReference type="ChEBI" id="CHEBI:90615"/>
        <dbReference type="ChEBI" id="CHEBI:90616"/>
        <dbReference type="EC" id="2.1.1.72"/>
    </reaction>
</comment>
<evidence type="ECO:0000256" key="3">
    <source>
        <dbReference type="ARBA" id="ARBA00022679"/>
    </source>
</evidence>
<evidence type="ECO:0000256" key="1">
    <source>
        <dbReference type="ARBA" id="ARBA00011900"/>
    </source>
</evidence>
<feature type="domain" description="MmeI-like DNA-methyltransferase" evidence="9">
    <location>
        <begin position="341"/>
        <end position="599"/>
    </location>
</feature>
<reference evidence="10 11" key="1">
    <citation type="journal article" date="2018" name="Environ. Microbiol.">
        <title>Novel energy conservation strategies and behaviour of Pelotomaculum schinkii driving syntrophic propionate catabolism.</title>
        <authorList>
            <person name="Hidalgo-Ahumada C.A.P."/>
            <person name="Nobu M.K."/>
            <person name="Narihiro T."/>
            <person name="Tamaki H."/>
            <person name="Liu W.T."/>
            <person name="Kamagata Y."/>
            <person name="Stams A.J.M."/>
            <person name="Imachi H."/>
            <person name="Sousa D.Z."/>
        </authorList>
    </citation>
    <scope>NUCLEOTIDE SEQUENCE [LARGE SCALE GENOMIC DNA]</scope>
    <source>
        <strain evidence="10 11">HH</strain>
    </source>
</reference>
<evidence type="ECO:0000259" key="8">
    <source>
        <dbReference type="Pfam" id="PF20467"/>
    </source>
</evidence>
<organism evidence="10 11">
    <name type="scientific">Pelotomaculum schinkii</name>
    <dbReference type="NCBI Taxonomy" id="78350"/>
    <lineage>
        <taxon>Bacteria</taxon>
        <taxon>Bacillati</taxon>
        <taxon>Bacillota</taxon>
        <taxon>Clostridia</taxon>
        <taxon>Eubacteriales</taxon>
        <taxon>Desulfotomaculaceae</taxon>
        <taxon>Pelotomaculum</taxon>
    </lineage>
</organism>
<keyword evidence="2" id="KW-0489">Methyltransferase</keyword>
<feature type="domain" description="MmeI-like C-terminal" evidence="8">
    <location>
        <begin position="832"/>
        <end position="911"/>
    </location>
</feature>
<evidence type="ECO:0000256" key="2">
    <source>
        <dbReference type="ARBA" id="ARBA00022603"/>
    </source>
</evidence>
<dbReference type="EMBL" id="QFGA01000001">
    <property type="protein sequence ID" value="TEB06569.1"/>
    <property type="molecule type" value="Genomic_DNA"/>
</dbReference>
<dbReference type="EC" id="2.1.1.72" evidence="1"/>
<sequence>MDVIKLTWDDIKGNAVAFSKRWKDAHNEEAQAQAFEMDFFRVFGIDDPEQSGDFEYKVPLDDGRTGYIDYLWKKQIAVEMKSRGKELSRAYEQLKEYVVHLPAEDIPDLLMVCDFENIVLHRRSTGEKFAFKTKDLHKNIKRFANISGYETTREFDNQVEVNVKAAEKMAKLHDALKEHGYEGHDLEVYLVRILFCLFADDTGIFPEDSFINYIANSKEDGSDLSDRIGKLFEVLNMPNEVRAKRTLLSADLKQFRYINGGLFASLLPTAEFDAKMRGILLDCCNFDWNKISPAIFGAMFQGVMDKDQRRELGAHYTSEENILKLIDPLFMDDLWQEYDRIKTAPKQLDLFHEKISRMKFLDPACGCGNFLIITYRELRILELELLKMKVNTNQLMLDMSALLKVNVEQFYGIEYEDFPCQIAQVGMWLMDHQMNIRAAEQFGMYYARLPLTQSATIIHGNALTIDWPSVVPKHELSYILGNPPFVGARMMNETQKKEITQVVEAEATTPLRYENMADNLDYVTAWYFKAARYIIGTRIPVGFVSTNSICQGEQVAPLWDTLIHDYGMEINYAYRTFKWSNAAKGKAAVHCVIVGFSVAGTKRGKKIIVDGENIVEVANISPYLVDAPSIIIQPQKKPLCDVPEMKFGSQPRDGGYFVLSPEEREQILALEPLLDAVIKPYVGAEEFINNKERYCIWLLNAPIEIIKNSKILRDRIAAVQEFRLSSKAKTTNGYAKVPSRFAQIAQPDGNYLIVPSVSSENRRYVPIGFLDADSIASNAVQIVPDATLYHFGVLTSNVHMAWMRAVCGRLKSDYRYSKELVYNTFPWPDATEEQIKAIEAAAQKVLDERAKYPNMSLADLYDPILITTTGLQNAHYALDRAVMAAYGFPIKGTTEAVCVAQLMERYKKLVETGGEAHE</sequence>
<dbReference type="Pfam" id="PF20464">
    <property type="entry name" value="MmeI_N"/>
    <property type="match status" value="1"/>
</dbReference>
<dbReference type="InterPro" id="IPR050953">
    <property type="entry name" value="N4_N6_ade-DNA_methylase"/>
</dbReference>
<protein>
    <recommendedName>
        <fullName evidence="1">site-specific DNA-methyltransferase (adenine-specific)</fullName>
        <ecNumber evidence="1">2.1.1.72</ecNumber>
    </recommendedName>
</protein>
<dbReference type="InterPro" id="IPR046819">
    <property type="entry name" value="MmeI_hel"/>
</dbReference>
<gene>
    <name evidence="10" type="ORF">Psch_00101</name>
</gene>
<dbReference type="InterPro" id="IPR046818">
    <property type="entry name" value="MmeI_C"/>
</dbReference>
<dbReference type="InterPro" id="IPR046820">
    <property type="entry name" value="MmeI_TRD"/>
</dbReference>
<accession>A0A4Y7RCT2</accession>
<dbReference type="InterPro" id="IPR029063">
    <property type="entry name" value="SAM-dependent_MTases_sf"/>
</dbReference>
<dbReference type="Pfam" id="PF20465">
    <property type="entry name" value="MmeI_hel"/>
    <property type="match status" value="1"/>
</dbReference>
<dbReference type="GO" id="GO:0032259">
    <property type="term" value="P:methylation"/>
    <property type="evidence" value="ECO:0007669"/>
    <property type="project" value="UniProtKB-KW"/>
</dbReference>
<keyword evidence="3" id="KW-0808">Transferase</keyword>
<evidence type="ECO:0000313" key="10">
    <source>
        <dbReference type="EMBL" id="TEB06569.1"/>
    </source>
</evidence>
<dbReference type="PROSITE" id="PS00092">
    <property type="entry name" value="N6_MTASE"/>
    <property type="match status" value="1"/>
</dbReference>
<dbReference type="InterPro" id="IPR002052">
    <property type="entry name" value="DNA_methylase_N6_adenine_CS"/>
</dbReference>
<feature type="domain" description="MmeI-like target recognition" evidence="7">
    <location>
        <begin position="627"/>
        <end position="829"/>
    </location>
</feature>
<proteinExistence type="predicted"/>
<feature type="domain" description="MmeI-like N-terminal" evidence="5">
    <location>
        <begin position="14"/>
        <end position="178"/>
    </location>
</feature>
<dbReference type="AlphaFoldDB" id="A0A4Y7RCT2"/>
<comment type="caution">
    <text evidence="10">The sequence shown here is derived from an EMBL/GenBank/DDBJ whole genome shotgun (WGS) entry which is preliminary data.</text>
</comment>
<dbReference type="GO" id="GO:0003676">
    <property type="term" value="F:nucleic acid binding"/>
    <property type="evidence" value="ECO:0007669"/>
    <property type="project" value="InterPro"/>
</dbReference>
<dbReference type="PANTHER" id="PTHR33841">
    <property type="entry name" value="DNA METHYLTRANSFERASE YEEA-RELATED"/>
    <property type="match status" value="1"/>
</dbReference>
<dbReference type="InterPro" id="IPR046816">
    <property type="entry name" value="MmeI_Mtase"/>
</dbReference>
<dbReference type="PANTHER" id="PTHR33841:SF1">
    <property type="entry name" value="DNA METHYLTRANSFERASE A"/>
    <property type="match status" value="1"/>
</dbReference>
<dbReference type="Proteomes" id="UP000298324">
    <property type="component" value="Unassembled WGS sequence"/>
</dbReference>
<evidence type="ECO:0000259" key="6">
    <source>
        <dbReference type="Pfam" id="PF20465"/>
    </source>
</evidence>
<dbReference type="Gene3D" id="3.40.50.150">
    <property type="entry name" value="Vaccinia Virus protein VP39"/>
    <property type="match status" value="1"/>
</dbReference>
<evidence type="ECO:0000259" key="9">
    <source>
        <dbReference type="Pfam" id="PF20473"/>
    </source>
</evidence>
<keyword evidence="11" id="KW-1185">Reference proteome</keyword>
<evidence type="ECO:0000256" key="4">
    <source>
        <dbReference type="ARBA" id="ARBA00047942"/>
    </source>
</evidence>
<dbReference type="RefSeq" id="WP_190238800.1">
    <property type="nucleotide sequence ID" value="NZ_QFGA01000001.1"/>
</dbReference>
<evidence type="ECO:0000259" key="5">
    <source>
        <dbReference type="Pfam" id="PF20464"/>
    </source>
</evidence>
<dbReference type="Pfam" id="PF20466">
    <property type="entry name" value="MmeI_TRD"/>
    <property type="match status" value="1"/>
</dbReference>
<dbReference type="SUPFAM" id="SSF53335">
    <property type="entry name" value="S-adenosyl-L-methionine-dependent methyltransferases"/>
    <property type="match status" value="1"/>
</dbReference>
<name>A0A4Y7RCT2_9FIRM</name>
<evidence type="ECO:0000313" key="11">
    <source>
        <dbReference type="Proteomes" id="UP000298324"/>
    </source>
</evidence>
<feature type="domain" description="MmeI-like helicase spacer" evidence="6">
    <location>
        <begin position="184"/>
        <end position="263"/>
    </location>
</feature>
<evidence type="ECO:0000259" key="7">
    <source>
        <dbReference type="Pfam" id="PF20466"/>
    </source>
</evidence>
<dbReference type="Pfam" id="PF20473">
    <property type="entry name" value="MmeI_Mtase"/>
    <property type="match status" value="1"/>
</dbReference>
<dbReference type="Pfam" id="PF20467">
    <property type="entry name" value="MmeI_C"/>
    <property type="match status" value="1"/>
</dbReference>
<dbReference type="GO" id="GO:0009007">
    <property type="term" value="F:site-specific DNA-methyltransferase (adenine-specific) activity"/>
    <property type="evidence" value="ECO:0007669"/>
    <property type="project" value="UniProtKB-EC"/>
</dbReference>